<comment type="caution">
    <text evidence="8">The sequence shown here is derived from an EMBL/GenBank/DDBJ whole genome shotgun (WGS) entry which is preliminary data.</text>
</comment>
<dbReference type="EC" id="2.1.1.72" evidence="2"/>
<evidence type="ECO:0000256" key="4">
    <source>
        <dbReference type="ARBA" id="ARBA00022679"/>
    </source>
</evidence>
<comment type="similarity">
    <text evidence="1">Belongs to the N(4)/N(6)-methyltransferase family.</text>
</comment>
<dbReference type="EMBL" id="JAGTUF010000049">
    <property type="protein sequence ID" value="MBR9973922.1"/>
    <property type="molecule type" value="Genomic_DNA"/>
</dbReference>
<evidence type="ECO:0000259" key="7">
    <source>
        <dbReference type="Pfam" id="PF01555"/>
    </source>
</evidence>
<evidence type="ECO:0000313" key="9">
    <source>
        <dbReference type="Proteomes" id="UP000680714"/>
    </source>
</evidence>
<evidence type="ECO:0000256" key="6">
    <source>
        <dbReference type="ARBA" id="ARBA00047942"/>
    </source>
</evidence>
<sequence>MPIAATTLYEAEARELLERVGDGAVDMVFLSPPFENPAAPDFSTRVREFARVIEQSHRVLSDRGSLFYFSDPGIAGPIRVILDHIFGKQNFRAEYVWMRTNLNRQLRHDTILFYGKTDAATENQVRRALREAERRYFVSAEDERGPFRKSSLEAPLERPNLCFPWRGYMPGPGRSWRYTLENLEKLFSEGRILMPAGKGRPALKQYLVDAESAGLPLGTVWDDIPVERGCGKVAAGHIPLKLAERIALIGSRPGDLVLDPYAGQGVMLEHFPLNHGHIRQRRRSSRTRQG</sequence>
<organism evidence="8 9">
    <name type="scientific">Magnetospirillum sulfuroxidans</name>
    <dbReference type="NCBI Taxonomy" id="611300"/>
    <lineage>
        <taxon>Bacteria</taxon>
        <taxon>Pseudomonadati</taxon>
        <taxon>Pseudomonadota</taxon>
        <taxon>Alphaproteobacteria</taxon>
        <taxon>Rhodospirillales</taxon>
        <taxon>Rhodospirillaceae</taxon>
        <taxon>Magnetospirillum</taxon>
    </lineage>
</organism>
<keyword evidence="5" id="KW-0949">S-adenosyl-L-methionine</keyword>
<evidence type="ECO:0000256" key="1">
    <source>
        <dbReference type="ARBA" id="ARBA00006594"/>
    </source>
</evidence>
<evidence type="ECO:0000256" key="2">
    <source>
        <dbReference type="ARBA" id="ARBA00011900"/>
    </source>
</evidence>
<dbReference type="Proteomes" id="UP000680714">
    <property type="component" value="Unassembled WGS sequence"/>
</dbReference>
<dbReference type="InterPro" id="IPR029063">
    <property type="entry name" value="SAM-dependent_MTases_sf"/>
</dbReference>
<accession>A0ABS5IHQ4</accession>
<evidence type="ECO:0000256" key="5">
    <source>
        <dbReference type="ARBA" id="ARBA00022691"/>
    </source>
</evidence>
<dbReference type="Pfam" id="PF01555">
    <property type="entry name" value="N6_N4_Mtase"/>
    <property type="match status" value="1"/>
</dbReference>
<keyword evidence="4" id="KW-0808">Transferase</keyword>
<gene>
    <name evidence="8" type="ORF">KEC16_19570</name>
</gene>
<name>A0ABS5IHQ4_9PROT</name>
<protein>
    <recommendedName>
        <fullName evidence="2">site-specific DNA-methyltransferase (adenine-specific)</fullName>
        <ecNumber evidence="2">2.1.1.72</ecNumber>
    </recommendedName>
</protein>
<dbReference type="InterPro" id="IPR002295">
    <property type="entry name" value="N4/N6-MTase_EcoPI_Mod-like"/>
</dbReference>
<keyword evidence="3" id="KW-0489">Methyltransferase</keyword>
<dbReference type="PRINTS" id="PR00506">
    <property type="entry name" value="D21N6MTFRASE"/>
</dbReference>
<feature type="domain" description="DNA methylase N-4/N-6" evidence="7">
    <location>
        <begin position="25"/>
        <end position="266"/>
    </location>
</feature>
<evidence type="ECO:0000256" key="3">
    <source>
        <dbReference type="ARBA" id="ARBA00022603"/>
    </source>
</evidence>
<reference evidence="8 9" key="1">
    <citation type="submission" date="2021-04" db="EMBL/GenBank/DDBJ databases">
        <title>Magnetospirillum sulfuroxidans sp. nov., a facultative chemolithoautotrophic sulfur-oxidizing alphaproteobacterium isolated from freshwater sediment and proposals for Paramagetospirillum gen. nov., and Magnetospirillaceae fam. nov.</title>
        <authorList>
            <person name="Koziaeva V."/>
            <person name="Geelhoed J.S."/>
            <person name="Sorokin D.Y."/>
            <person name="Grouzdev D.S."/>
        </authorList>
    </citation>
    <scope>NUCLEOTIDE SEQUENCE [LARGE SCALE GENOMIC DNA]</scope>
    <source>
        <strain evidence="8 9">J10</strain>
    </source>
</reference>
<dbReference type="InterPro" id="IPR002941">
    <property type="entry name" value="DNA_methylase_N4/N6"/>
</dbReference>
<dbReference type="Gene3D" id="3.40.50.150">
    <property type="entry name" value="Vaccinia Virus protein VP39"/>
    <property type="match status" value="1"/>
</dbReference>
<proteinExistence type="inferred from homology"/>
<dbReference type="SUPFAM" id="SSF53335">
    <property type="entry name" value="S-adenosyl-L-methionine-dependent methyltransferases"/>
    <property type="match status" value="1"/>
</dbReference>
<keyword evidence="9" id="KW-1185">Reference proteome</keyword>
<evidence type="ECO:0000313" key="8">
    <source>
        <dbReference type="EMBL" id="MBR9973922.1"/>
    </source>
</evidence>
<dbReference type="RefSeq" id="WP_211552093.1">
    <property type="nucleotide sequence ID" value="NZ_JAGTUF010000049.1"/>
</dbReference>
<comment type="catalytic activity">
    <reaction evidence="6">
        <text>a 2'-deoxyadenosine in DNA + S-adenosyl-L-methionine = an N(6)-methyl-2'-deoxyadenosine in DNA + S-adenosyl-L-homocysteine + H(+)</text>
        <dbReference type="Rhea" id="RHEA:15197"/>
        <dbReference type="Rhea" id="RHEA-COMP:12418"/>
        <dbReference type="Rhea" id="RHEA-COMP:12419"/>
        <dbReference type="ChEBI" id="CHEBI:15378"/>
        <dbReference type="ChEBI" id="CHEBI:57856"/>
        <dbReference type="ChEBI" id="CHEBI:59789"/>
        <dbReference type="ChEBI" id="CHEBI:90615"/>
        <dbReference type="ChEBI" id="CHEBI:90616"/>
        <dbReference type="EC" id="2.1.1.72"/>
    </reaction>
</comment>